<name>A0AAQ3NYU9_VIGMU</name>
<organism evidence="2 3">
    <name type="scientific">Vigna mungo</name>
    <name type="common">Black gram</name>
    <name type="synonym">Phaseolus mungo</name>
    <dbReference type="NCBI Taxonomy" id="3915"/>
    <lineage>
        <taxon>Eukaryota</taxon>
        <taxon>Viridiplantae</taxon>
        <taxon>Streptophyta</taxon>
        <taxon>Embryophyta</taxon>
        <taxon>Tracheophyta</taxon>
        <taxon>Spermatophyta</taxon>
        <taxon>Magnoliopsida</taxon>
        <taxon>eudicotyledons</taxon>
        <taxon>Gunneridae</taxon>
        <taxon>Pentapetalae</taxon>
        <taxon>rosids</taxon>
        <taxon>fabids</taxon>
        <taxon>Fabales</taxon>
        <taxon>Fabaceae</taxon>
        <taxon>Papilionoideae</taxon>
        <taxon>50 kb inversion clade</taxon>
        <taxon>NPAAA clade</taxon>
        <taxon>indigoferoid/millettioid clade</taxon>
        <taxon>Phaseoleae</taxon>
        <taxon>Vigna</taxon>
    </lineage>
</organism>
<evidence type="ECO:0000256" key="1">
    <source>
        <dbReference type="SAM" id="MobiDB-lite"/>
    </source>
</evidence>
<proteinExistence type="predicted"/>
<protein>
    <submittedName>
        <fullName evidence="2">Uncharacterized protein</fullName>
    </submittedName>
</protein>
<feature type="compositionally biased region" description="Basic and acidic residues" evidence="1">
    <location>
        <begin position="75"/>
        <end position="90"/>
    </location>
</feature>
<dbReference type="Proteomes" id="UP001374535">
    <property type="component" value="Chromosome 2"/>
</dbReference>
<keyword evidence="3" id="KW-1185">Reference proteome</keyword>
<evidence type="ECO:0000313" key="3">
    <source>
        <dbReference type="Proteomes" id="UP001374535"/>
    </source>
</evidence>
<evidence type="ECO:0000313" key="2">
    <source>
        <dbReference type="EMBL" id="WVZ18238.1"/>
    </source>
</evidence>
<accession>A0AAQ3NYU9</accession>
<gene>
    <name evidence="2" type="ORF">V8G54_005560</name>
</gene>
<dbReference type="AlphaFoldDB" id="A0AAQ3NYU9"/>
<sequence>MIERHVGKTYTGLQRIRSREYEGMLLQLCLLLFIWKLNGSSTQHLIMRNKGGWCENRERKERQRVVLCGWWEGREEKSRKKKEDESEEGKGISTESSVKVI</sequence>
<reference evidence="2 3" key="1">
    <citation type="journal article" date="2023" name="Life. Sci Alliance">
        <title>Evolutionary insights into 3D genome organization and epigenetic landscape of Vigna mungo.</title>
        <authorList>
            <person name="Junaid A."/>
            <person name="Singh B."/>
            <person name="Bhatia S."/>
        </authorList>
    </citation>
    <scope>NUCLEOTIDE SEQUENCE [LARGE SCALE GENOMIC DNA]</scope>
    <source>
        <strain evidence="2">Urdbean</strain>
    </source>
</reference>
<dbReference type="EMBL" id="CP144699">
    <property type="protein sequence ID" value="WVZ18238.1"/>
    <property type="molecule type" value="Genomic_DNA"/>
</dbReference>
<feature type="region of interest" description="Disordered" evidence="1">
    <location>
        <begin position="75"/>
        <end position="101"/>
    </location>
</feature>